<proteinExistence type="inferred from homology"/>
<dbReference type="FunCoup" id="A0A0Q3JC41">
    <property type="interactions" value="906"/>
</dbReference>
<dbReference type="Gene3D" id="1.10.110.10">
    <property type="entry name" value="Plant lipid-transfer and hydrophobic proteins"/>
    <property type="match status" value="1"/>
</dbReference>
<evidence type="ECO:0000313" key="8">
    <source>
        <dbReference type="Proteomes" id="UP000008810"/>
    </source>
</evidence>
<dbReference type="OrthoDB" id="687130at2759"/>
<dbReference type="InterPro" id="IPR016140">
    <property type="entry name" value="Bifunc_inhib/LTP/seed_store"/>
</dbReference>
<dbReference type="SUPFAM" id="SSF47699">
    <property type="entry name" value="Bifunctional inhibitor/lipid-transfer protein/seed storage 2S albumin"/>
    <property type="match status" value="1"/>
</dbReference>
<evidence type="ECO:0000259" key="5">
    <source>
        <dbReference type="Pfam" id="PF14368"/>
    </source>
</evidence>
<dbReference type="AlphaFoldDB" id="A0A0Q3JC41"/>
<name>A0A0Q3JC41_BRADI</name>
<dbReference type="CDD" id="cd00010">
    <property type="entry name" value="AAI_LTSS"/>
    <property type="match status" value="1"/>
</dbReference>
<keyword evidence="4" id="KW-0325">Glycoprotein</keyword>
<reference evidence="6 7" key="1">
    <citation type="journal article" date="2010" name="Nature">
        <title>Genome sequencing and analysis of the model grass Brachypodium distachyon.</title>
        <authorList>
            <consortium name="International Brachypodium Initiative"/>
        </authorList>
    </citation>
    <scope>NUCLEOTIDE SEQUENCE [LARGE SCALE GENOMIC DNA]</scope>
    <source>
        <strain evidence="6 7">Bd21</strain>
    </source>
</reference>
<evidence type="ECO:0000256" key="1">
    <source>
        <dbReference type="ARBA" id="ARBA00009748"/>
    </source>
</evidence>
<protein>
    <recommendedName>
        <fullName evidence="5">Bifunctional inhibitor/plant lipid transfer protein/seed storage helical domain-containing protein</fullName>
    </recommendedName>
</protein>
<dbReference type="EMBL" id="CM000880">
    <property type="protein sequence ID" value="KQK15491.1"/>
    <property type="molecule type" value="Genomic_DNA"/>
</dbReference>
<dbReference type="EnsemblPlants" id="KQK15491">
    <property type="protein sequence ID" value="KQK15491"/>
    <property type="gene ID" value="BRADI_1g23213v3"/>
</dbReference>
<accession>A0A0Q3JC41</accession>
<evidence type="ECO:0000313" key="6">
    <source>
        <dbReference type="EMBL" id="KQK15491.1"/>
    </source>
</evidence>
<dbReference type="InterPro" id="IPR036312">
    <property type="entry name" value="Bifun_inhib/LTP/seed_sf"/>
</dbReference>
<comment type="similarity">
    <text evidence="1">Belongs to the plant LTP family.</text>
</comment>
<organism evidence="6">
    <name type="scientific">Brachypodium distachyon</name>
    <name type="common">Purple false brome</name>
    <name type="synonym">Trachynia distachya</name>
    <dbReference type="NCBI Taxonomy" id="15368"/>
    <lineage>
        <taxon>Eukaryota</taxon>
        <taxon>Viridiplantae</taxon>
        <taxon>Streptophyta</taxon>
        <taxon>Embryophyta</taxon>
        <taxon>Tracheophyta</taxon>
        <taxon>Spermatophyta</taxon>
        <taxon>Magnoliopsida</taxon>
        <taxon>Liliopsida</taxon>
        <taxon>Poales</taxon>
        <taxon>Poaceae</taxon>
        <taxon>BOP clade</taxon>
        <taxon>Pooideae</taxon>
        <taxon>Stipodae</taxon>
        <taxon>Brachypodieae</taxon>
        <taxon>Brachypodium</taxon>
    </lineage>
</organism>
<evidence type="ECO:0000256" key="2">
    <source>
        <dbReference type="ARBA" id="ARBA00022729"/>
    </source>
</evidence>
<keyword evidence="2" id="KW-0732">Signal</keyword>
<reference evidence="7" key="3">
    <citation type="submission" date="2018-08" db="UniProtKB">
        <authorList>
            <consortium name="EnsemblPlants"/>
        </authorList>
    </citation>
    <scope>IDENTIFICATION</scope>
    <source>
        <strain evidence="7">cv. Bd21</strain>
    </source>
</reference>
<gene>
    <name evidence="6" type="ORF">BRADI_1g23213v3</name>
</gene>
<reference evidence="6" key="2">
    <citation type="submission" date="2017-06" db="EMBL/GenBank/DDBJ databases">
        <title>WGS assembly of Brachypodium distachyon.</title>
        <authorList>
            <consortium name="The International Brachypodium Initiative"/>
            <person name="Lucas S."/>
            <person name="Harmon-Smith M."/>
            <person name="Lail K."/>
            <person name="Tice H."/>
            <person name="Grimwood J."/>
            <person name="Bruce D."/>
            <person name="Barry K."/>
            <person name="Shu S."/>
            <person name="Lindquist E."/>
            <person name="Wang M."/>
            <person name="Pitluck S."/>
            <person name="Vogel J.P."/>
            <person name="Garvin D.F."/>
            <person name="Mockler T.C."/>
            <person name="Schmutz J."/>
            <person name="Rokhsar D."/>
            <person name="Bevan M.W."/>
        </authorList>
    </citation>
    <scope>NUCLEOTIDE SEQUENCE</scope>
    <source>
        <strain evidence="6">Bd21</strain>
    </source>
</reference>
<dbReference type="InParanoid" id="A0A0Q3JC41"/>
<dbReference type="PANTHER" id="PTHR33044">
    <property type="entry name" value="BIFUNCTIONAL INHIBITOR/LIPID-TRANSFER PROTEIN/SEED STORAGE 2S ALBUMIN SUPERFAMILY PROTEIN-RELATED"/>
    <property type="match status" value="1"/>
</dbReference>
<keyword evidence="3" id="KW-1015">Disulfide bond</keyword>
<keyword evidence="8" id="KW-1185">Reference proteome</keyword>
<evidence type="ECO:0000256" key="4">
    <source>
        <dbReference type="ARBA" id="ARBA00023180"/>
    </source>
</evidence>
<dbReference type="Gramene" id="KQK15491">
    <property type="protein sequence ID" value="KQK15491"/>
    <property type="gene ID" value="BRADI_1g23213v3"/>
</dbReference>
<feature type="domain" description="Bifunctional inhibitor/plant lipid transfer protein/seed storage helical" evidence="5">
    <location>
        <begin position="3"/>
        <end position="67"/>
    </location>
</feature>
<evidence type="ECO:0000313" key="7">
    <source>
        <dbReference type="EnsemblPlants" id="KQK15491"/>
    </source>
</evidence>
<evidence type="ECO:0000256" key="3">
    <source>
        <dbReference type="ARBA" id="ARBA00023157"/>
    </source>
</evidence>
<dbReference type="InterPro" id="IPR043325">
    <property type="entry name" value="LTSS"/>
</dbReference>
<dbReference type="Pfam" id="PF14368">
    <property type="entry name" value="LTP_2"/>
    <property type="match status" value="1"/>
</dbReference>
<sequence length="84" mass="9647">MYPCIPYLTNMSVPAPPAVCCDNFRSLVNDDTMDICLCHIITSNPNVTHLIGIINTVRMLFFLFTCDTYVPLQLIFDCFEYFNI</sequence>
<dbReference type="Proteomes" id="UP000008810">
    <property type="component" value="Chromosome 1"/>
</dbReference>